<accession>A0ABQ1ZIU9</accession>
<name>A0ABQ1ZIU9_9BACL</name>
<dbReference type="EMBL" id="BMFU01000008">
    <property type="protein sequence ID" value="GGH65798.1"/>
    <property type="molecule type" value="Genomic_DNA"/>
</dbReference>
<organism evidence="1 2">
    <name type="scientific">Paenibacillus silvae</name>
    <dbReference type="NCBI Taxonomy" id="1325358"/>
    <lineage>
        <taxon>Bacteria</taxon>
        <taxon>Bacillati</taxon>
        <taxon>Bacillota</taxon>
        <taxon>Bacilli</taxon>
        <taxon>Bacillales</taxon>
        <taxon>Paenibacillaceae</taxon>
        <taxon>Paenibacillus</taxon>
    </lineage>
</organism>
<sequence length="49" mass="5644">MLQGAAKEDTLMNAKVVVEQSCHDAWRRVMEANGYRKGDSHEPYISYEE</sequence>
<gene>
    <name evidence="1" type="ORF">GCM10008014_45520</name>
</gene>
<dbReference type="Proteomes" id="UP000652153">
    <property type="component" value="Unassembled WGS sequence"/>
</dbReference>
<keyword evidence="2" id="KW-1185">Reference proteome</keyword>
<comment type="caution">
    <text evidence="1">The sequence shown here is derived from an EMBL/GenBank/DDBJ whole genome shotgun (WGS) entry which is preliminary data.</text>
</comment>
<reference evidence="2" key="1">
    <citation type="journal article" date="2019" name="Int. J. Syst. Evol. Microbiol.">
        <title>The Global Catalogue of Microorganisms (GCM) 10K type strain sequencing project: providing services to taxonomists for standard genome sequencing and annotation.</title>
        <authorList>
            <consortium name="The Broad Institute Genomics Platform"/>
            <consortium name="The Broad Institute Genome Sequencing Center for Infectious Disease"/>
            <person name="Wu L."/>
            <person name="Ma J."/>
        </authorList>
    </citation>
    <scope>NUCLEOTIDE SEQUENCE [LARGE SCALE GENOMIC DNA]</scope>
    <source>
        <strain evidence="2">CGMCC 1.12770</strain>
    </source>
</reference>
<protein>
    <submittedName>
        <fullName evidence="1">Uncharacterized protein</fullName>
    </submittedName>
</protein>
<evidence type="ECO:0000313" key="1">
    <source>
        <dbReference type="EMBL" id="GGH65798.1"/>
    </source>
</evidence>
<evidence type="ECO:0000313" key="2">
    <source>
        <dbReference type="Proteomes" id="UP000652153"/>
    </source>
</evidence>
<proteinExistence type="predicted"/>